<dbReference type="RefSeq" id="WP_337092147.1">
    <property type="nucleotide sequence ID" value="NZ_JAPYKO010000003.1"/>
</dbReference>
<evidence type="ECO:0000256" key="2">
    <source>
        <dbReference type="ARBA" id="ARBA00023125"/>
    </source>
</evidence>
<dbReference type="SMART" id="SM00342">
    <property type="entry name" value="HTH_ARAC"/>
    <property type="match status" value="1"/>
</dbReference>
<evidence type="ECO:0000256" key="3">
    <source>
        <dbReference type="ARBA" id="ARBA00023163"/>
    </source>
</evidence>
<dbReference type="InterPro" id="IPR050204">
    <property type="entry name" value="AraC_XylS_family_regulators"/>
</dbReference>
<gene>
    <name evidence="5" type="ORF">O7A05_06425</name>
</gene>
<keyword evidence="2" id="KW-0238">DNA-binding</keyword>
<sequence length="264" mass="29209">MIAEIVETRDDIRAEYHFNAPVHLLAVWEQGVRRAGETSVDGLPRSGLKDRTGRTSFVPANHAYHDWHEAQGVTRIIFVYFDPAQVSNPDVPMPRLFFEDAVLLALALNLGKIVERSAAGDALYLQALALVLARELCRLDQAASQADTPVRGGLAAWQQRVVAAHIEQHLAEPISLSDLAELARLSTYHFARAFKRSFGVPPHRFHVTRRIERAMVLLVESAMSVTEIGLTVGFSETSAFTATFRKLTGFTPTAYSRSQAAAPY</sequence>
<comment type="caution">
    <text evidence="5">The sequence shown here is derived from an EMBL/GenBank/DDBJ whole genome shotgun (WGS) entry which is preliminary data.</text>
</comment>
<dbReference type="PROSITE" id="PS00041">
    <property type="entry name" value="HTH_ARAC_FAMILY_1"/>
    <property type="match status" value="1"/>
</dbReference>
<dbReference type="Pfam" id="PF12833">
    <property type="entry name" value="HTH_18"/>
    <property type="match status" value="1"/>
</dbReference>
<dbReference type="PANTHER" id="PTHR46796:SF6">
    <property type="entry name" value="ARAC SUBFAMILY"/>
    <property type="match status" value="1"/>
</dbReference>
<keyword evidence="3" id="KW-0804">Transcription</keyword>
<dbReference type="PROSITE" id="PS01124">
    <property type="entry name" value="HTH_ARAC_FAMILY_2"/>
    <property type="match status" value="1"/>
</dbReference>
<accession>A0ABU8K9P7</accession>
<dbReference type="SUPFAM" id="SSF46689">
    <property type="entry name" value="Homeodomain-like"/>
    <property type="match status" value="2"/>
</dbReference>
<evidence type="ECO:0000259" key="4">
    <source>
        <dbReference type="PROSITE" id="PS01124"/>
    </source>
</evidence>
<dbReference type="InterPro" id="IPR018060">
    <property type="entry name" value="HTH_AraC"/>
</dbReference>
<proteinExistence type="predicted"/>
<dbReference type="Gene3D" id="1.10.10.60">
    <property type="entry name" value="Homeodomain-like"/>
    <property type="match status" value="2"/>
</dbReference>
<dbReference type="InterPro" id="IPR009057">
    <property type="entry name" value="Homeodomain-like_sf"/>
</dbReference>
<dbReference type="InterPro" id="IPR018062">
    <property type="entry name" value="HTH_AraC-typ_CS"/>
</dbReference>
<protein>
    <submittedName>
        <fullName evidence="5">AraC family transcriptional regulator</fullName>
    </submittedName>
</protein>
<evidence type="ECO:0000313" key="5">
    <source>
        <dbReference type="EMBL" id="MEI9401815.1"/>
    </source>
</evidence>
<dbReference type="InterPro" id="IPR020449">
    <property type="entry name" value="Tscrpt_reg_AraC-type_HTH"/>
</dbReference>
<organism evidence="5 6">
    <name type="scientific">Mesorhizobium argentiipisi</name>
    <dbReference type="NCBI Taxonomy" id="3015175"/>
    <lineage>
        <taxon>Bacteria</taxon>
        <taxon>Pseudomonadati</taxon>
        <taxon>Pseudomonadota</taxon>
        <taxon>Alphaproteobacteria</taxon>
        <taxon>Hyphomicrobiales</taxon>
        <taxon>Phyllobacteriaceae</taxon>
        <taxon>Mesorhizobium</taxon>
    </lineage>
</organism>
<dbReference type="PRINTS" id="PR00032">
    <property type="entry name" value="HTHARAC"/>
</dbReference>
<dbReference type="PANTHER" id="PTHR46796">
    <property type="entry name" value="HTH-TYPE TRANSCRIPTIONAL ACTIVATOR RHAS-RELATED"/>
    <property type="match status" value="1"/>
</dbReference>
<evidence type="ECO:0000256" key="1">
    <source>
        <dbReference type="ARBA" id="ARBA00023015"/>
    </source>
</evidence>
<keyword evidence="6" id="KW-1185">Reference proteome</keyword>
<name>A0ABU8K9P7_9HYPH</name>
<dbReference type="EMBL" id="JAPYKO010000003">
    <property type="protein sequence ID" value="MEI9401815.1"/>
    <property type="molecule type" value="Genomic_DNA"/>
</dbReference>
<reference evidence="5 6" key="1">
    <citation type="submission" date="2022-12" db="EMBL/GenBank/DDBJ databases">
        <authorList>
            <person name="Muema E."/>
        </authorList>
    </citation>
    <scope>NUCLEOTIDE SEQUENCE [LARGE SCALE GENOMIC DNA]</scope>
    <source>
        <strain evidence="6">1330</strain>
    </source>
</reference>
<feature type="domain" description="HTH araC/xylS-type" evidence="4">
    <location>
        <begin position="160"/>
        <end position="258"/>
    </location>
</feature>
<keyword evidence="1" id="KW-0805">Transcription regulation</keyword>
<evidence type="ECO:0000313" key="6">
    <source>
        <dbReference type="Proteomes" id="UP001366503"/>
    </source>
</evidence>
<dbReference type="Proteomes" id="UP001366503">
    <property type="component" value="Unassembled WGS sequence"/>
</dbReference>